<keyword evidence="2" id="KW-0963">Cytoplasm</keyword>
<feature type="modified residue" description="4-aspartylphosphate" evidence="8">
    <location>
        <position position="54"/>
    </location>
</feature>
<dbReference type="SUPFAM" id="SSF52172">
    <property type="entry name" value="CheY-like"/>
    <property type="match status" value="1"/>
</dbReference>
<evidence type="ECO:0000256" key="5">
    <source>
        <dbReference type="ARBA" id="ARBA00023015"/>
    </source>
</evidence>
<dbReference type="Gene3D" id="3.40.50.2300">
    <property type="match status" value="1"/>
</dbReference>
<dbReference type="Pfam" id="PF00072">
    <property type="entry name" value="Response_reg"/>
    <property type="match status" value="1"/>
</dbReference>
<evidence type="ECO:0000256" key="1">
    <source>
        <dbReference type="ARBA" id="ARBA00004496"/>
    </source>
</evidence>
<keyword evidence="12" id="KW-1185">Reference proteome</keyword>
<dbReference type="InterPro" id="IPR051552">
    <property type="entry name" value="HptR"/>
</dbReference>
<keyword evidence="7" id="KW-0804">Transcription</keyword>
<dbReference type="GO" id="GO:0003700">
    <property type="term" value="F:DNA-binding transcription factor activity"/>
    <property type="evidence" value="ECO:0007669"/>
    <property type="project" value="InterPro"/>
</dbReference>
<dbReference type="Gene3D" id="1.10.10.60">
    <property type="entry name" value="Homeodomain-like"/>
    <property type="match status" value="2"/>
</dbReference>
<dbReference type="AlphaFoldDB" id="A0A2N0Z824"/>
<dbReference type="Proteomes" id="UP000233375">
    <property type="component" value="Unassembled WGS sequence"/>
</dbReference>
<dbReference type="PROSITE" id="PS01124">
    <property type="entry name" value="HTH_ARAC_FAMILY_2"/>
    <property type="match status" value="1"/>
</dbReference>
<evidence type="ECO:0008006" key="13">
    <source>
        <dbReference type="Google" id="ProtNLM"/>
    </source>
</evidence>
<dbReference type="OrthoDB" id="159632at2"/>
<reference evidence="11 12" key="1">
    <citation type="journal article" date="2003" name="Int. J. Syst. Evol. Microbiol.">
        <title>Bacillus nealsonii sp. nov., isolated from a spacecraft-assembly facility, whose spores are gamma-radiation resistant.</title>
        <authorList>
            <person name="Venkateswaran K."/>
            <person name="Kempf M."/>
            <person name="Chen F."/>
            <person name="Satomi M."/>
            <person name="Nicholson W."/>
            <person name="Kern R."/>
        </authorList>
    </citation>
    <scope>NUCLEOTIDE SEQUENCE [LARGE SCALE GENOMIC DNA]</scope>
    <source>
        <strain evidence="11 12">FO-92</strain>
    </source>
</reference>
<dbReference type="SMART" id="SM00448">
    <property type="entry name" value="REC"/>
    <property type="match status" value="1"/>
</dbReference>
<evidence type="ECO:0000256" key="4">
    <source>
        <dbReference type="ARBA" id="ARBA00023012"/>
    </source>
</evidence>
<dbReference type="EMBL" id="PISE01000001">
    <property type="protein sequence ID" value="PKG25658.1"/>
    <property type="molecule type" value="Genomic_DNA"/>
</dbReference>
<dbReference type="GO" id="GO:0005737">
    <property type="term" value="C:cytoplasm"/>
    <property type="evidence" value="ECO:0007669"/>
    <property type="project" value="UniProtKB-SubCell"/>
</dbReference>
<evidence type="ECO:0000259" key="9">
    <source>
        <dbReference type="PROSITE" id="PS01124"/>
    </source>
</evidence>
<evidence type="ECO:0000256" key="3">
    <source>
        <dbReference type="ARBA" id="ARBA00022553"/>
    </source>
</evidence>
<evidence type="ECO:0000256" key="6">
    <source>
        <dbReference type="ARBA" id="ARBA00023125"/>
    </source>
</evidence>
<organism evidence="11 12">
    <name type="scientific">Niallia nealsonii</name>
    <dbReference type="NCBI Taxonomy" id="115979"/>
    <lineage>
        <taxon>Bacteria</taxon>
        <taxon>Bacillati</taxon>
        <taxon>Bacillota</taxon>
        <taxon>Bacilli</taxon>
        <taxon>Bacillales</taxon>
        <taxon>Bacillaceae</taxon>
        <taxon>Niallia</taxon>
    </lineage>
</organism>
<dbReference type="InterPro" id="IPR001789">
    <property type="entry name" value="Sig_transdc_resp-reg_receiver"/>
</dbReference>
<dbReference type="SUPFAM" id="SSF46689">
    <property type="entry name" value="Homeodomain-like"/>
    <property type="match status" value="2"/>
</dbReference>
<keyword evidence="5" id="KW-0805">Transcription regulation</keyword>
<evidence type="ECO:0000256" key="2">
    <source>
        <dbReference type="ARBA" id="ARBA00022490"/>
    </source>
</evidence>
<comment type="caution">
    <text evidence="11">The sequence shown here is derived from an EMBL/GenBank/DDBJ whole genome shotgun (WGS) entry which is preliminary data.</text>
</comment>
<evidence type="ECO:0000256" key="7">
    <source>
        <dbReference type="ARBA" id="ARBA00023163"/>
    </source>
</evidence>
<name>A0A2N0Z824_9BACI</name>
<dbReference type="InterPro" id="IPR009057">
    <property type="entry name" value="Homeodomain-like_sf"/>
</dbReference>
<accession>A0A2N0Z824</accession>
<feature type="domain" description="Response regulatory" evidence="10">
    <location>
        <begin position="2"/>
        <end position="119"/>
    </location>
</feature>
<dbReference type="InterPro" id="IPR018060">
    <property type="entry name" value="HTH_AraC"/>
</dbReference>
<proteinExistence type="predicted"/>
<protein>
    <recommendedName>
        <fullName evidence="13">Stage 0 sporulation protein A homolog</fullName>
    </recommendedName>
</protein>
<dbReference type="CDD" id="cd17536">
    <property type="entry name" value="REC_YesN-like"/>
    <property type="match status" value="1"/>
</dbReference>
<evidence type="ECO:0000313" key="12">
    <source>
        <dbReference type="Proteomes" id="UP000233375"/>
    </source>
</evidence>
<dbReference type="RefSeq" id="WP_101174937.1">
    <property type="nucleotide sequence ID" value="NZ_PISE01000001.1"/>
</dbReference>
<evidence type="ECO:0000313" key="11">
    <source>
        <dbReference type="EMBL" id="PKG25658.1"/>
    </source>
</evidence>
<dbReference type="InterPro" id="IPR011006">
    <property type="entry name" value="CheY-like_superfamily"/>
</dbReference>
<keyword evidence="4" id="KW-0902">Two-component regulatory system</keyword>
<gene>
    <name evidence="11" type="ORF">CWS01_00045</name>
</gene>
<sequence>MKVLIIDDEFLVRAGLKSMLEELSISSLQIIEAANGKEALQLLKKEQPDLVFIDIQMPKLNGLEVIQKTKESLPQTAWIILTGYAEFSYAHAALKLGIEDYLLKPVSIEELERAIDKRQMENAKYYIEQNIQFENELIRVINGLSSFQENTTNSALQESNFLCSVFFLDSHLEEKQITKTLQQFSHSLKLLSYDFIGKNANIAIFTLSTGELITVGAWNENKKQGKKSIEAYFANIQELLEAYRSNSFAITTIQSTQCHPIYEINMPVASILQLSPLRIIMGINRYWKSDAYANNHPNYYELCKSILTLKDYFKEKNYLLYMKVVGDLENYISSLTIDPILKSNIALFINSSMNCRLSAAESLDRWIHKLKEFGEEMLVSANQEKNQPDLIKLAISYIDENYMHNIGIGQIAELLQVTPNYLSTLFHKKTGTTFTKYITNTRILKAKELLLNPSKKVQEVAETVGYFSTRHFTKLFTEIVGCYPSEYRNQLKNNSLK</sequence>
<evidence type="ECO:0000259" key="10">
    <source>
        <dbReference type="PROSITE" id="PS50110"/>
    </source>
</evidence>
<comment type="subcellular location">
    <subcellularLocation>
        <location evidence="1">Cytoplasm</location>
    </subcellularLocation>
</comment>
<dbReference type="PANTHER" id="PTHR42713:SF3">
    <property type="entry name" value="TRANSCRIPTIONAL REGULATORY PROTEIN HPTR"/>
    <property type="match status" value="1"/>
</dbReference>
<feature type="domain" description="HTH araC/xylS-type" evidence="9">
    <location>
        <begin position="392"/>
        <end position="490"/>
    </location>
</feature>
<dbReference type="Pfam" id="PF12833">
    <property type="entry name" value="HTH_18"/>
    <property type="match status" value="1"/>
</dbReference>
<dbReference type="GO" id="GO:0043565">
    <property type="term" value="F:sequence-specific DNA binding"/>
    <property type="evidence" value="ECO:0007669"/>
    <property type="project" value="InterPro"/>
</dbReference>
<dbReference type="PROSITE" id="PS50110">
    <property type="entry name" value="RESPONSE_REGULATORY"/>
    <property type="match status" value="1"/>
</dbReference>
<dbReference type="SMART" id="SM00342">
    <property type="entry name" value="HTH_ARAC"/>
    <property type="match status" value="1"/>
</dbReference>
<dbReference type="GO" id="GO:0000160">
    <property type="term" value="P:phosphorelay signal transduction system"/>
    <property type="evidence" value="ECO:0007669"/>
    <property type="project" value="UniProtKB-KW"/>
</dbReference>
<evidence type="ECO:0000256" key="8">
    <source>
        <dbReference type="PROSITE-ProRule" id="PRU00169"/>
    </source>
</evidence>
<keyword evidence="3 8" id="KW-0597">Phosphoprotein</keyword>
<keyword evidence="6" id="KW-0238">DNA-binding</keyword>
<dbReference type="PANTHER" id="PTHR42713">
    <property type="entry name" value="HISTIDINE KINASE-RELATED"/>
    <property type="match status" value="1"/>
</dbReference>